<name>A0A6G9ICX1_9GAMM</name>
<dbReference type="KEGG" id="orb:IPMB12_06865"/>
<accession>A0A6G9ICX1</accession>
<evidence type="ECO:0000313" key="1">
    <source>
        <dbReference type="EMBL" id="QIQ21430.1"/>
    </source>
</evidence>
<dbReference type="RefSeq" id="WP_166916237.1">
    <property type="nucleotide sequence ID" value="NZ_CP050253.1"/>
</dbReference>
<dbReference type="InParanoid" id="A0A6G9ICX1"/>
<dbReference type="InterPro" id="IPR021284">
    <property type="entry name" value="DUF2750"/>
</dbReference>
<dbReference type="Proteomes" id="UP000501168">
    <property type="component" value="Chromosome"/>
</dbReference>
<dbReference type="Pfam" id="PF11042">
    <property type="entry name" value="DUF2750"/>
    <property type="match status" value="1"/>
</dbReference>
<proteinExistence type="predicted"/>
<protein>
    <submittedName>
        <fullName evidence="1">DUF2750 domain-containing protein</fullName>
    </submittedName>
</protein>
<dbReference type="AlphaFoldDB" id="A0A6G9ICX1"/>
<reference evidence="1 2" key="1">
    <citation type="submission" date="2020-03" db="EMBL/GenBank/DDBJ databases">
        <title>Complete genome sequence of Orbus sp. IPMB12 (BCRC 80908).</title>
        <authorList>
            <person name="Lo W.-S."/>
            <person name="Chang T.-H."/>
            <person name="Kuo C.-H."/>
        </authorList>
    </citation>
    <scope>NUCLEOTIDE SEQUENCE [LARGE SCALE GENOMIC DNA]</scope>
    <source>
        <strain evidence="1 2">IPMB12</strain>
    </source>
</reference>
<gene>
    <name evidence="1" type="ORF">IPMB12_06865</name>
</gene>
<dbReference type="EMBL" id="CP050253">
    <property type="protein sequence ID" value="QIQ21430.1"/>
    <property type="molecule type" value="Genomic_DNA"/>
</dbReference>
<evidence type="ECO:0000313" key="2">
    <source>
        <dbReference type="Proteomes" id="UP000501168"/>
    </source>
</evidence>
<organism evidence="1 2">
    <name type="scientific">Zophobihabitans entericus</name>
    <dbReference type="NCBI Taxonomy" id="1635327"/>
    <lineage>
        <taxon>Bacteria</taxon>
        <taxon>Pseudomonadati</taxon>
        <taxon>Pseudomonadota</taxon>
        <taxon>Gammaproteobacteria</taxon>
        <taxon>Orbales</taxon>
        <taxon>Orbaceae</taxon>
        <taxon>Zophobihabitans</taxon>
    </lineage>
</organism>
<keyword evidence="2" id="KW-1185">Reference proteome</keyword>
<sequence>MKLHEKEIQSVLKLSSEKRFEYAMKRIIEQEEIWFLDDDGWVTYENKEENVYLLPIWPAECFAKMNVGGNWGTAQAEKLELEEFLLDYVPDLIEQNIKIVIFPVTHSDVTCEMDIISFCNYINSYSMEWYGESYDLPYLE</sequence>